<dbReference type="PANTHER" id="PTHR39337">
    <property type="entry name" value="BLR5642 PROTEIN"/>
    <property type="match status" value="1"/>
</dbReference>
<comment type="caution">
    <text evidence="1">The sequence shown here is derived from an EMBL/GenBank/DDBJ whole genome shotgun (WGS) entry which is preliminary data.</text>
</comment>
<evidence type="ECO:0000313" key="1">
    <source>
        <dbReference type="EMBL" id="MBI2875313.1"/>
    </source>
</evidence>
<proteinExistence type="predicted"/>
<dbReference type="AlphaFoldDB" id="A0A932CL00"/>
<dbReference type="InterPro" id="IPR014519">
    <property type="entry name" value="UCP024492"/>
</dbReference>
<dbReference type="PIRSF" id="PIRSF024492">
    <property type="entry name" value="UCP024492"/>
    <property type="match status" value="1"/>
</dbReference>
<sequence>MILYTVGHGNATIDQFLDLLRQHHIDVLVDVRTQPYSRYASQFNRDPLRASLQQVGIQYLYLGDALGGRPADVQYFWADGKVNYDRLTKAPFYLEGLERLKKQAEGHRVAVLCSEADYRKCHRYWLITRSLVGEGVEVRHILHSGELAETRPDEFTPPVEQLRLF</sequence>
<dbReference type="EMBL" id="JACPRF010000012">
    <property type="protein sequence ID" value="MBI2875313.1"/>
    <property type="molecule type" value="Genomic_DNA"/>
</dbReference>
<dbReference type="Pfam" id="PF04343">
    <property type="entry name" value="DUF488"/>
    <property type="match status" value="1"/>
</dbReference>
<accession>A0A932CL00</accession>
<protein>
    <submittedName>
        <fullName evidence="1">DUF488 domain-containing protein</fullName>
    </submittedName>
</protein>
<evidence type="ECO:0000313" key="2">
    <source>
        <dbReference type="Proteomes" id="UP000769766"/>
    </source>
</evidence>
<dbReference type="InterPro" id="IPR007438">
    <property type="entry name" value="DUF488"/>
</dbReference>
<reference evidence="1" key="1">
    <citation type="submission" date="2020-07" db="EMBL/GenBank/DDBJ databases">
        <title>Huge and variable diversity of episymbiotic CPR bacteria and DPANN archaea in groundwater ecosystems.</title>
        <authorList>
            <person name="He C.Y."/>
            <person name="Keren R."/>
            <person name="Whittaker M."/>
            <person name="Farag I.F."/>
            <person name="Doudna J."/>
            <person name="Cate J.H.D."/>
            <person name="Banfield J.F."/>
        </authorList>
    </citation>
    <scope>NUCLEOTIDE SEQUENCE</scope>
    <source>
        <strain evidence="1">NC_groundwater_672_Ag_B-0.1um_62_36</strain>
    </source>
</reference>
<dbReference type="Proteomes" id="UP000769766">
    <property type="component" value="Unassembled WGS sequence"/>
</dbReference>
<dbReference type="PANTHER" id="PTHR39337:SF1">
    <property type="entry name" value="BLR5642 PROTEIN"/>
    <property type="match status" value="1"/>
</dbReference>
<organism evidence="1 2">
    <name type="scientific">Tectimicrobiota bacterium</name>
    <dbReference type="NCBI Taxonomy" id="2528274"/>
    <lineage>
        <taxon>Bacteria</taxon>
        <taxon>Pseudomonadati</taxon>
        <taxon>Nitrospinota/Tectimicrobiota group</taxon>
        <taxon>Candidatus Tectimicrobiota</taxon>
    </lineage>
</organism>
<name>A0A932CL00_UNCTE</name>
<gene>
    <name evidence="1" type="ORF">HYY20_00335</name>
</gene>